<dbReference type="Proteomes" id="UP000555728">
    <property type="component" value="Unassembled WGS sequence"/>
</dbReference>
<dbReference type="Pfam" id="PF13692">
    <property type="entry name" value="Glyco_trans_1_4"/>
    <property type="match status" value="2"/>
</dbReference>
<dbReference type="CDD" id="cd03801">
    <property type="entry name" value="GT4_PimA-like"/>
    <property type="match status" value="2"/>
</dbReference>
<comment type="caution">
    <text evidence="3">The sequence shown here is derived from an EMBL/GenBank/DDBJ whole genome shotgun (WGS) entry which is preliminary data.</text>
</comment>
<keyword evidence="3" id="KW-0808">Transferase</keyword>
<dbReference type="SUPFAM" id="SSF53756">
    <property type="entry name" value="UDP-Glycosyltransferase/glycogen phosphorylase"/>
    <property type="match status" value="2"/>
</dbReference>
<protein>
    <submittedName>
        <fullName evidence="3">Glycosyltransferase involved in cell wall biosynthesis</fullName>
    </submittedName>
</protein>
<evidence type="ECO:0000256" key="1">
    <source>
        <dbReference type="SAM" id="MobiDB-lite"/>
    </source>
</evidence>
<name>A0A7W6RYZ1_9PROT</name>
<dbReference type="Pfam" id="PF13579">
    <property type="entry name" value="Glyco_trans_4_4"/>
    <property type="match status" value="1"/>
</dbReference>
<dbReference type="RefSeq" id="WP_184433719.1">
    <property type="nucleotide sequence ID" value="NZ_JACIGI010000010.1"/>
</dbReference>
<organism evidence="3 4">
    <name type="scientific">Roseospira goensis</name>
    <dbReference type="NCBI Taxonomy" id="391922"/>
    <lineage>
        <taxon>Bacteria</taxon>
        <taxon>Pseudomonadati</taxon>
        <taxon>Pseudomonadota</taxon>
        <taxon>Alphaproteobacteria</taxon>
        <taxon>Rhodospirillales</taxon>
        <taxon>Rhodospirillaceae</taxon>
        <taxon>Roseospira</taxon>
    </lineage>
</organism>
<feature type="domain" description="Glycosyltransferase subfamily 4-like N-terminal" evidence="2">
    <location>
        <begin position="124"/>
        <end position="300"/>
    </location>
</feature>
<sequence length="937" mass="95757">MSGRTVVVGPDVTHQPGDARDWRLVLPPCDRLVAPGGVRSLTASVLWAAWRQRVPVVAVRDAGGVWRETTPAALLAGRAGRRLRAMGPGAAALAWARVLACDRPVCGRAEGPVVMVVPSLAGDGAQRQMAMLAGGLAARGWPVRVLVRHLRDRPGAAALAPGLAAAGIPVAVWTDPPPHDTPGLARLERAAAGLPDALAGDLLAVAGWLAAWRPRAVHGWLDGTAVVAGVAAALGVPAVVVGLRNRAPDRHGHPLAGALRPGLAALARHPAVTVTGNAAAVAADHARWAGIAAPLVIPNGVAVPASGPPPAGLAPLVLGVFRLVAHKRPLLWLDVAARVAAARPDVRFRLLGDGPLRGAVAARAAALGVAVEAPGWVPEVGPHLAEAAVLLHVSAAEGLPNAILEAQAAGVPVVAAPAGGVAEALAGLPVAPPTPAAVAARVVDLLNDTGACARLAAAGRAHMARLTPAALVARHERLYDTPPCPGDETRRHARAVRLRPAGLARSLGTLARLGLRGEGREIARRVAGLRGRPAPMPAMPPPRPAQPPRLSPSLEGHRPLPVAPAGEGPLRLACVGETWRRDGAPLSLWELASGLVGRGAVTPALSLVLHDGPLGALWAAAGWPVTRIAPGRLLGVRDLDRLAARVAQALADSGAGVVLVNGLRAFAGAIAARTLGRPALWVIREPGPEALADLSVSVQARALAALAEADRVVFVSHTTARAWAAWVAPDRATVIPNALPPRAEGAPSRMSSGAGGDREDRVLLAAGALDPRKGPLDLIAALPLLPDALHGRVRLLWAGRDAEGYGRRVRAAVARLPDPWPRRVVLLGERADMAALWAAADVAVCPSRAEAAPRVVLEAARAGLPVVATAVGGIPEQAARWPATWLVPPADPPALARGLAAALRAPRPAAPAGDDGARYGALLDSYTAVLRVLAGQA</sequence>
<reference evidence="3 4" key="1">
    <citation type="submission" date="2020-08" db="EMBL/GenBank/DDBJ databases">
        <title>Genome sequencing of Purple Non-Sulfur Bacteria from various extreme environments.</title>
        <authorList>
            <person name="Mayer M."/>
        </authorList>
    </citation>
    <scope>NUCLEOTIDE SEQUENCE [LARGE SCALE GENOMIC DNA]</scope>
    <source>
        <strain evidence="3 4">JA135</strain>
    </source>
</reference>
<accession>A0A7W6RYZ1</accession>
<dbReference type="Gene3D" id="3.40.50.2000">
    <property type="entry name" value="Glycogen Phosphorylase B"/>
    <property type="match status" value="4"/>
</dbReference>
<dbReference type="AlphaFoldDB" id="A0A7W6RYZ1"/>
<proteinExistence type="predicted"/>
<evidence type="ECO:0000313" key="4">
    <source>
        <dbReference type="Proteomes" id="UP000555728"/>
    </source>
</evidence>
<dbReference type="PANTHER" id="PTHR12526:SF635">
    <property type="entry name" value="GLYCOSYL TRANSFERASE GROUP 1"/>
    <property type="match status" value="1"/>
</dbReference>
<dbReference type="EMBL" id="JACIGI010000010">
    <property type="protein sequence ID" value="MBB4285831.1"/>
    <property type="molecule type" value="Genomic_DNA"/>
</dbReference>
<feature type="region of interest" description="Disordered" evidence="1">
    <location>
        <begin position="530"/>
        <end position="563"/>
    </location>
</feature>
<gene>
    <name evidence="3" type="ORF">GGD88_001551</name>
</gene>
<keyword evidence="4" id="KW-1185">Reference proteome</keyword>
<dbReference type="PANTHER" id="PTHR12526">
    <property type="entry name" value="GLYCOSYLTRANSFERASE"/>
    <property type="match status" value="1"/>
</dbReference>
<evidence type="ECO:0000313" key="3">
    <source>
        <dbReference type="EMBL" id="MBB4285831.1"/>
    </source>
</evidence>
<feature type="compositionally biased region" description="Pro residues" evidence="1">
    <location>
        <begin position="534"/>
        <end position="550"/>
    </location>
</feature>
<dbReference type="InterPro" id="IPR028098">
    <property type="entry name" value="Glyco_trans_4-like_N"/>
</dbReference>
<evidence type="ECO:0000259" key="2">
    <source>
        <dbReference type="Pfam" id="PF13579"/>
    </source>
</evidence>
<dbReference type="GO" id="GO:0016757">
    <property type="term" value="F:glycosyltransferase activity"/>
    <property type="evidence" value="ECO:0007669"/>
    <property type="project" value="TreeGrafter"/>
</dbReference>